<protein>
    <submittedName>
        <fullName evidence="1">Uncharacterized protein</fullName>
    </submittedName>
</protein>
<dbReference type="EMBL" id="FITM01000058">
    <property type="protein sequence ID" value="SAY38591.1"/>
    <property type="molecule type" value="Genomic_DNA"/>
</dbReference>
<organism evidence="1 2">
    <name type="scientific">Candidatus Synechococcus spongiarum</name>
    <dbReference type="NCBI Taxonomy" id="431041"/>
    <lineage>
        <taxon>Bacteria</taxon>
        <taxon>Bacillati</taxon>
        <taxon>Cyanobacteriota</taxon>
        <taxon>Cyanophyceae</taxon>
        <taxon>Synechococcales</taxon>
        <taxon>Synechococcaceae</taxon>
        <taxon>Synechococcus</taxon>
    </lineage>
</organism>
<evidence type="ECO:0000313" key="2">
    <source>
        <dbReference type="Proteomes" id="UP000182631"/>
    </source>
</evidence>
<proteinExistence type="predicted"/>
<reference evidence="2" key="1">
    <citation type="submission" date="2016-02" db="EMBL/GenBank/DDBJ databases">
        <authorList>
            <person name="liu f."/>
        </authorList>
    </citation>
    <scope>NUCLEOTIDE SEQUENCE [LARGE SCALE GENOMIC DNA]</scope>
</reference>
<gene>
    <name evidence="1" type="ORF">FLM9_487</name>
</gene>
<dbReference type="Proteomes" id="UP000182631">
    <property type="component" value="Unassembled WGS sequence"/>
</dbReference>
<keyword evidence="2" id="KW-1185">Reference proteome</keyword>
<accession>A0A171DFT0</accession>
<name>A0A171DFT0_9SYNE</name>
<dbReference type="AlphaFoldDB" id="A0A171DFT0"/>
<evidence type="ECO:0000313" key="1">
    <source>
        <dbReference type="EMBL" id="SAY38591.1"/>
    </source>
</evidence>
<sequence>MASWLCIIRETVPLELTLRLSVKRLAQPSCRFSAKTTTNPDDVLDGSTLF</sequence>